<dbReference type="PROSITE" id="PS50822">
    <property type="entry name" value="PIWI"/>
    <property type="match status" value="1"/>
</dbReference>
<sequence>CGIGGHEAIKCPTHKTKLRLNCSTCGHEGQHSANQCDLTKFKDRSILNQYTKSMRDPIIKKQEQKADRARKHGNATSSGTPSSQSTSLTLRPLEKAEKFEPGFEKRSGQAPAAVLTDKELDKAKLARYNFQLAQFCISDAKTPISITANSFKLKLKTDLGIRKYRIVLDQVDRRVIKNRRTMRNMIQDILRLYPPDAKIWVTDYHSQIVSVGKLYKKVENEDNEDDEDKVWWAANHPRIGGGDDQHKMTSTISYESTLNFDQLRDHVQDYTADPHATYLPDEDLNMLNLLSWKHILDIGEPLGRVETVGKKFYPTHGSISQSLFISGRKVYSFRHGFFSSMRPGAGSLLLNVNSISTAFYPPMILQTWINHREDQASGGNHSTIPSQKTQIELRGIKVTFLGDSNRQRTITGFGPLTDFGLIAETRLLKTDSRRISAPSLEFKNGFELNITKEAKYNDKSERSKEARDSASWNLASISTKTKNAFLDVVPWDEQLHIIQITRPPKRPLVSAEIERFGNALIKEMQNYGFTPNITPRTYNMNVITNPDPQIRREMFKNAADNTFAGQGRPNLVVVILPDHDAQVYSDVKWWADCQFGVPTVCVRLPAVGTYWDKGLLGNLCLKINVKLGGTNNKLRGGLSQLKGTTMIVGADVTHPGKGRIDASCPSMAGVVATCDSEAMHYLASARLQPNNTEHISDLKGMMAERLAYYRSWNNDALPEHVLFYRDGVSESQYGLVRANELNQIKTACADACHDDEIAPLVTLVIVGKRHHSRFYSNPTSELNPVAGLVVDRDAVAPRQFNFYLQSHDAPIGTARSAHYVVLENKSEYNADELQEITNRICFMGSRATKGLSVCTPARYADLLCDRLRMYMRPALDGRLPNIPALPTLADYEGDTLIWGVPGTDGRANPWHSNLDQRMFYL</sequence>
<feature type="compositionally biased region" description="Low complexity" evidence="1">
    <location>
        <begin position="76"/>
        <end position="89"/>
    </location>
</feature>
<dbReference type="Pfam" id="PF02171">
    <property type="entry name" value="Piwi"/>
    <property type="match status" value="1"/>
</dbReference>
<dbReference type="OrthoDB" id="10252740at2759"/>
<gene>
    <name evidence="3" type="primary">Ago2</name>
    <name evidence="3" type="ORF">LSUE1_G002540</name>
</gene>
<feature type="domain" description="Piwi" evidence="2">
    <location>
        <begin position="571"/>
        <end position="872"/>
    </location>
</feature>
<evidence type="ECO:0000259" key="2">
    <source>
        <dbReference type="PROSITE" id="PS50822"/>
    </source>
</evidence>
<feature type="non-terminal residue" evidence="3">
    <location>
        <position position="1"/>
    </location>
</feature>
<dbReference type="InterPro" id="IPR012337">
    <property type="entry name" value="RNaseH-like_sf"/>
</dbReference>
<dbReference type="Gene3D" id="3.30.420.10">
    <property type="entry name" value="Ribonuclease H-like superfamily/Ribonuclease H"/>
    <property type="match status" value="1"/>
</dbReference>
<feature type="compositionally biased region" description="Basic and acidic residues" evidence="1">
    <location>
        <begin position="53"/>
        <end position="67"/>
    </location>
</feature>
<dbReference type="Pfam" id="PF16486">
    <property type="entry name" value="ArgoN"/>
    <property type="match status" value="1"/>
</dbReference>
<evidence type="ECO:0000313" key="3">
    <source>
        <dbReference type="EMBL" id="TVY82147.1"/>
    </source>
</evidence>
<dbReference type="Proteomes" id="UP000469558">
    <property type="component" value="Unassembled WGS sequence"/>
</dbReference>
<dbReference type="GO" id="GO:0003676">
    <property type="term" value="F:nucleic acid binding"/>
    <property type="evidence" value="ECO:0007669"/>
    <property type="project" value="InterPro"/>
</dbReference>
<organism evidence="3 4">
    <name type="scientific">Lachnellula suecica</name>
    <dbReference type="NCBI Taxonomy" id="602035"/>
    <lineage>
        <taxon>Eukaryota</taxon>
        <taxon>Fungi</taxon>
        <taxon>Dikarya</taxon>
        <taxon>Ascomycota</taxon>
        <taxon>Pezizomycotina</taxon>
        <taxon>Leotiomycetes</taxon>
        <taxon>Helotiales</taxon>
        <taxon>Lachnaceae</taxon>
        <taxon>Lachnellula</taxon>
    </lineage>
</organism>
<dbReference type="SMART" id="SM01163">
    <property type="entry name" value="DUF1785"/>
    <property type="match status" value="1"/>
</dbReference>
<reference evidence="3 4" key="1">
    <citation type="submission" date="2018-05" db="EMBL/GenBank/DDBJ databases">
        <title>Genome sequencing and assembly of the regulated plant pathogen Lachnellula willkommii and related sister species for the development of diagnostic species identification markers.</title>
        <authorList>
            <person name="Giroux E."/>
            <person name="Bilodeau G."/>
        </authorList>
    </citation>
    <scope>NUCLEOTIDE SEQUENCE [LARGE SCALE GENOMIC DNA]</scope>
    <source>
        <strain evidence="3 4">CBS 268.59</strain>
    </source>
</reference>
<dbReference type="InterPro" id="IPR036397">
    <property type="entry name" value="RNaseH_sf"/>
</dbReference>
<dbReference type="Pfam" id="PF08699">
    <property type="entry name" value="ArgoL1"/>
    <property type="match status" value="1"/>
</dbReference>
<name>A0A8T9CCB8_9HELO</name>
<dbReference type="SMART" id="SM00950">
    <property type="entry name" value="Piwi"/>
    <property type="match status" value="1"/>
</dbReference>
<proteinExistence type="predicted"/>
<evidence type="ECO:0000313" key="4">
    <source>
        <dbReference type="Proteomes" id="UP000469558"/>
    </source>
</evidence>
<feature type="region of interest" description="Disordered" evidence="1">
    <location>
        <begin position="52"/>
        <end position="91"/>
    </location>
</feature>
<dbReference type="EMBL" id="QGMK01000364">
    <property type="protein sequence ID" value="TVY82147.1"/>
    <property type="molecule type" value="Genomic_DNA"/>
</dbReference>
<accession>A0A8T9CCB8</accession>
<dbReference type="InterPro" id="IPR032474">
    <property type="entry name" value="Argonaute_N"/>
</dbReference>
<evidence type="ECO:0000256" key="1">
    <source>
        <dbReference type="SAM" id="MobiDB-lite"/>
    </source>
</evidence>
<dbReference type="AlphaFoldDB" id="A0A8T9CCB8"/>
<comment type="caution">
    <text evidence="3">The sequence shown here is derived from an EMBL/GenBank/DDBJ whole genome shotgun (WGS) entry which is preliminary data.</text>
</comment>
<protein>
    <submittedName>
        <fullName evidence="3">Protein argonaute-2</fullName>
    </submittedName>
</protein>
<dbReference type="Gene3D" id="3.40.50.2300">
    <property type="match status" value="1"/>
</dbReference>
<keyword evidence="4" id="KW-1185">Reference proteome</keyword>
<dbReference type="InterPro" id="IPR003165">
    <property type="entry name" value="Piwi"/>
</dbReference>
<dbReference type="InterPro" id="IPR014811">
    <property type="entry name" value="ArgoL1"/>
</dbReference>
<dbReference type="PANTHER" id="PTHR22891">
    <property type="entry name" value="EUKARYOTIC TRANSLATION INITIATION FACTOR 2C"/>
    <property type="match status" value="1"/>
</dbReference>
<dbReference type="SUPFAM" id="SSF53098">
    <property type="entry name" value="Ribonuclease H-like"/>
    <property type="match status" value="1"/>
</dbReference>